<keyword evidence="5 7" id="KW-1133">Transmembrane helix</keyword>
<feature type="domain" description="Glycine transporter" evidence="8">
    <location>
        <begin position="11"/>
        <end position="84"/>
    </location>
</feature>
<feature type="transmembrane region" description="Helical" evidence="7">
    <location>
        <begin position="36"/>
        <end position="63"/>
    </location>
</feature>
<sequence>MSWSLNDWVYLFDLIGVAVFALTGALAAGRHRMDHFGVLVLAAVTAIGGGTLRDVILGAPVFWLTDSNYLLAIFATTLSTLILARSPPKLPRWILPVADACGLALFTVIGAQKALSLGASGESAVIMGVITGVGGGLVRDILCQRVPMILQREIYASASIVGGVSYTLLLHLQWPASVALYIAMISALGLRLAAIRWQLSLPAFDLTNRIK</sequence>
<feature type="transmembrane region" description="Helical" evidence="7">
    <location>
        <begin position="12"/>
        <end position="29"/>
    </location>
</feature>
<dbReference type="EMBL" id="BSNC01000006">
    <property type="protein sequence ID" value="GLP97216.1"/>
    <property type="molecule type" value="Genomic_DNA"/>
</dbReference>
<dbReference type="InterPro" id="IPR005115">
    <property type="entry name" value="Gly_transporter"/>
</dbReference>
<feature type="transmembrane region" description="Helical" evidence="7">
    <location>
        <begin position="154"/>
        <end position="172"/>
    </location>
</feature>
<evidence type="ECO:0000313" key="9">
    <source>
        <dbReference type="EMBL" id="GLP97216.1"/>
    </source>
</evidence>
<feature type="transmembrane region" description="Helical" evidence="7">
    <location>
        <begin position="69"/>
        <end position="86"/>
    </location>
</feature>
<name>A0AA37RY54_9GAMM</name>
<keyword evidence="6 7" id="KW-0472">Membrane</keyword>
<proteinExistence type="inferred from homology"/>
<feature type="transmembrane region" description="Helical" evidence="7">
    <location>
        <begin position="178"/>
        <end position="199"/>
    </location>
</feature>
<comment type="caution">
    <text evidence="9">The sequence shown here is derived from an EMBL/GenBank/DDBJ whole genome shotgun (WGS) entry which is preliminary data.</text>
</comment>
<dbReference type="PANTHER" id="PTHR30506:SF3">
    <property type="entry name" value="UPF0126 INNER MEMBRANE PROTEIN YADS-RELATED"/>
    <property type="match status" value="1"/>
</dbReference>
<comment type="subcellular location">
    <subcellularLocation>
        <location evidence="1">Cell membrane</location>
        <topology evidence="1">Multi-pass membrane protein</topology>
    </subcellularLocation>
</comment>
<organism evidence="9 10">
    <name type="scientific">Paraferrimonas sedimenticola</name>
    <dbReference type="NCBI Taxonomy" id="375674"/>
    <lineage>
        <taxon>Bacteria</taxon>
        <taxon>Pseudomonadati</taxon>
        <taxon>Pseudomonadota</taxon>
        <taxon>Gammaproteobacteria</taxon>
        <taxon>Alteromonadales</taxon>
        <taxon>Ferrimonadaceae</taxon>
        <taxon>Paraferrimonas</taxon>
    </lineage>
</organism>
<evidence type="ECO:0000256" key="4">
    <source>
        <dbReference type="ARBA" id="ARBA00022692"/>
    </source>
</evidence>
<evidence type="ECO:0000256" key="7">
    <source>
        <dbReference type="SAM" id="Phobius"/>
    </source>
</evidence>
<reference evidence="9" key="1">
    <citation type="journal article" date="2014" name="Int. J. Syst. Evol. Microbiol.">
        <title>Complete genome sequence of Corynebacterium casei LMG S-19264T (=DSM 44701T), isolated from a smear-ripened cheese.</title>
        <authorList>
            <consortium name="US DOE Joint Genome Institute (JGI-PGF)"/>
            <person name="Walter F."/>
            <person name="Albersmeier A."/>
            <person name="Kalinowski J."/>
            <person name="Ruckert C."/>
        </authorList>
    </citation>
    <scope>NUCLEOTIDE SEQUENCE</scope>
    <source>
        <strain evidence="9">NBRC 101628</strain>
    </source>
</reference>
<evidence type="ECO:0000256" key="6">
    <source>
        <dbReference type="ARBA" id="ARBA00023136"/>
    </source>
</evidence>
<accession>A0AA37RY54</accession>
<feature type="domain" description="Glycine transporter" evidence="8">
    <location>
        <begin position="97"/>
        <end position="169"/>
    </location>
</feature>
<comment type="similarity">
    <text evidence="2">Belongs to the UPF0126 family.</text>
</comment>
<evidence type="ECO:0000256" key="5">
    <source>
        <dbReference type="ARBA" id="ARBA00022989"/>
    </source>
</evidence>
<dbReference type="Pfam" id="PF03458">
    <property type="entry name" value="Gly_transporter"/>
    <property type="match status" value="2"/>
</dbReference>
<keyword evidence="3" id="KW-1003">Cell membrane</keyword>
<keyword evidence="4 7" id="KW-0812">Transmembrane</keyword>
<evidence type="ECO:0000256" key="3">
    <source>
        <dbReference type="ARBA" id="ARBA00022475"/>
    </source>
</evidence>
<protein>
    <submittedName>
        <fullName evidence="9">Membrane protein</fullName>
    </submittedName>
</protein>
<gene>
    <name evidence="9" type="primary">yadS</name>
    <name evidence="9" type="ORF">GCM10007895_25230</name>
</gene>
<dbReference type="PANTHER" id="PTHR30506">
    <property type="entry name" value="INNER MEMBRANE PROTEIN"/>
    <property type="match status" value="1"/>
</dbReference>
<feature type="transmembrane region" description="Helical" evidence="7">
    <location>
        <begin position="93"/>
        <end position="111"/>
    </location>
</feature>
<feature type="transmembrane region" description="Helical" evidence="7">
    <location>
        <begin position="123"/>
        <end position="142"/>
    </location>
</feature>
<reference evidence="9" key="2">
    <citation type="submission" date="2023-01" db="EMBL/GenBank/DDBJ databases">
        <title>Draft genome sequence of Paraferrimonas sedimenticola strain NBRC 101628.</title>
        <authorList>
            <person name="Sun Q."/>
            <person name="Mori K."/>
        </authorList>
    </citation>
    <scope>NUCLEOTIDE SEQUENCE</scope>
    <source>
        <strain evidence="9">NBRC 101628</strain>
    </source>
</reference>
<evidence type="ECO:0000313" key="10">
    <source>
        <dbReference type="Proteomes" id="UP001161422"/>
    </source>
</evidence>
<keyword evidence="10" id="KW-1185">Reference proteome</keyword>
<dbReference type="AlphaFoldDB" id="A0AA37RY54"/>
<evidence type="ECO:0000256" key="1">
    <source>
        <dbReference type="ARBA" id="ARBA00004651"/>
    </source>
</evidence>
<evidence type="ECO:0000256" key="2">
    <source>
        <dbReference type="ARBA" id="ARBA00008193"/>
    </source>
</evidence>
<evidence type="ECO:0000259" key="8">
    <source>
        <dbReference type="Pfam" id="PF03458"/>
    </source>
</evidence>
<dbReference type="Proteomes" id="UP001161422">
    <property type="component" value="Unassembled WGS sequence"/>
</dbReference>
<dbReference type="GO" id="GO:0005886">
    <property type="term" value="C:plasma membrane"/>
    <property type="evidence" value="ECO:0007669"/>
    <property type="project" value="UniProtKB-SubCell"/>
</dbReference>